<name>I7LTK0_TETTS</name>
<feature type="region of interest" description="Disordered" evidence="2">
    <location>
        <begin position="777"/>
        <end position="798"/>
    </location>
</feature>
<gene>
    <name evidence="3" type="ORF">TTHERM_00471710</name>
</gene>
<dbReference type="Proteomes" id="UP000009168">
    <property type="component" value="Unassembled WGS sequence"/>
</dbReference>
<protein>
    <submittedName>
        <fullName evidence="3">Uncharacterized protein</fullName>
    </submittedName>
</protein>
<feature type="coiled-coil region" evidence="1">
    <location>
        <begin position="274"/>
        <end position="308"/>
    </location>
</feature>
<feature type="compositionally biased region" description="Polar residues" evidence="2">
    <location>
        <begin position="520"/>
        <end position="534"/>
    </location>
</feature>
<dbReference type="RefSeq" id="XP_001033055.1">
    <property type="nucleotide sequence ID" value="XM_001033055.3"/>
</dbReference>
<sequence length="798" mass="94244">MDTTFNQYFQPSPMNRIPDLRLQNIQTQKLASGDQQNNQFIQNRFGGFYNQQLLSLEDNKNQSFQNFVQSNGKIIQNLNLMKDAPLSENLNLQSFLNKQSLESNMQQQTFVPNNRMGSMNYMMQNNNNQMSENQLSLLSQLTQQQKQLLQQQNLQFNLQNQNSNNFHNQNYNHQQFIDLNREYQNQSKVLQQKQYSLNQHQIQQAPLSNPLPQQSIFNNQLNQSNDLSKNININQQSYLLQNMQQQFNQNFNNQLPPLNTSNNLFINNHNNITQQNYLQNILQLQKQIQQEQDNLNILKNLNNSNKNNNNLNSALLKIQLAENIQKYQYLPNQFDFVKLENSQINTSPIQSTPIVKQEVNQITQQNQSSHCLPFHQVSFYNQQEIQKDEILKILKQQPNDQLINTKKEIDQSQAYILNQSNPRVSRENETTKENQLNSENAQILQNCKIEEKELQKDLTSENTIQKNDFLTNEKSFDQKEELNSQTIQEQSTNLSNKNYQNEDASLLGQEQEEASHEKQSLCQSKNSEISNNTLQKSKNKSKKRRSQKEYYLSTFKKQKSDKQNSGIRSAFAKRNGQQEQPDKHKTQSEDQTDKAQTSHEENSNQQNITFEQELEQQKYEEMMQKKKDMQNESNYTKNILKGFRRFFIKNFYNNKKLMNNFEKYYSINSLNNEFILKLLTVSPYANYFKDFLQEDPEWWMDEAKITNKERQRQIFSLYQKQDISLIKTKRKNFNQKIIGKLEKSGGKEKQTCEDQQFQEENDVINSEVTLNIQDLNGQQEQNSDKNSDLVQVEMTEQI</sequence>
<dbReference type="OMA" id="QFQEEND"/>
<feature type="compositionally biased region" description="Basic and acidic residues" evidence="2">
    <location>
        <begin position="580"/>
        <end position="602"/>
    </location>
</feature>
<evidence type="ECO:0000313" key="4">
    <source>
        <dbReference type="Proteomes" id="UP000009168"/>
    </source>
</evidence>
<feature type="region of interest" description="Disordered" evidence="2">
    <location>
        <begin position="478"/>
        <end position="609"/>
    </location>
</feature>
<dbReference type="HOGENOM" id="CLU_352536_0_0_1"/>
<evidence type="ECO:0000313" key="3">
    <source>
        <dbReference type="EMBL" id="EAR85392.1"/>
    </source>
</evidence>
<dbReference type="EMBL" id="GG662622">
    <property type="protein sequence ID" value="EAR85392.1"/>
    <property type="molecule type" value="Genomic_DNA"/>
</dbReference>
<dbReference type="InParanoid" id="I7LTK0"/>
<evidence type="ECO:0000256" key="2">
    <source>
        <dbReference type="SAM" id="MobiDB-lite"/>
    </source>
</evidence>
<keyword evidence="4" id="KW-1185">Reference proteome</keyword>
<organism evidence="3 4">
    <name type="scientific">Tetrahymena thermophila (strain SB210)</name>
    <dbReference type="NCBI Taxonomy" id="312017"/>
    <lineage>
        <taxon>Eukaryota</taxon>
        <taxon>Sar</taxon>
        <taxon>Alveolata</taxon>
        <taxon>Ciliophora</taxon>
        <taxon>Intramacronucleata</taxon>
        <taxon>Oligohymenophorea</taxon>
        <taxon>Hymenostomatida</taxon>
        <taxon>Tetrahymenina</taxon>
        <taxon>Tetrahymenidae</taxon>
        <taxon>Tetrahymena</taxon>
    </lineage>
</organism>
<feature type="compositionally biased region" description="Polar residues" evidence="2">
    <location>
        <begin position="483"/>
        <end position="503"/>
    </location>
</feature>
<reference evidence="4" key="1">
    <citation type="journal article" date="2006" name="PLoS Biol.">
        <title>Macronuclear genome sequence of the ciliate Tetrahymena thermophila, a model eukaryote.</title>
        <authorList>
            <person name="Eisen J.A."/>
            <person name="Coyne R.S."/>
            <person name="Wu M."/>
            <person name="Wu D."/>
            <person name="Thiagarajan M."/>
            <person name="Wortman J.R."/>
            <person name="Badger J.H."/>
            <person name="Ren Q."/>
            <person name="Amedeo P."/>
            <person name="Jones K.M."/>
            <person name="Tallon L.J."/>
            <person name="Delcher A.L."/>
            <person name="Salzberg S.L."/>
            <person name="Silva J.C."/>
            <person name="Haas B.J."/>
            <person name="Majoros W.H."/>
            <person name="Farzad M."/>
            <person name="Carlton J.M."/>
            <person name="Smith R.K. Jr."/>
            <person name="Garg J."/>
            <person name="Pearlman R.E."/>
            <person name="Karrer K.M."/>
            <person name="Sun L."/>
            <person name="Manning G."/>
            <person name="Elde N.C."/>
            <person name="Turkewitz A.P."/>
            <person name="Asai D.J."/>
            <person name="Wilkes D.E."/>
            <person name="Wang Y."/>
            <person name="Cai H."/>
            <person name="Collins K."/>
            <person name="Stewart B.A."/>
            <person name="Lee S.R."/>
            <person name="Wilamowska K."/>
            <person name="Weinberg Z."/>
            <person name="Ruzzo W.L."/>
            <person name="Wloga D."/>
            <person name="Gaertig J."/>
            <person name="Frankel J."/>
            <person name="Tsao C.-C."/>
            <person name="Gorovsky M.A."/>
            <person name="Keeling P.J."/>
            <person name="Waller R.F."/>
            <person name="Patron N.J."/>
            <person name="Cherry J.M."/>
            <person name="Stover N.A."/>
            <person name="Krieger C.J."/>
            <person name="del Toro C."/>
            <person name="Ryder H.F."/>
            <person name="Williamson S.C."/>
            <person name="Barbeau R.A."/>
            <person name="Hamilton E.P."/>
            <person name="Orias E."/>
        </authorList>
    </citation>
    <scope>NUCLEOTIDE SEQUENCE [LARGE SCALE GENOMIC DNA]</scope>
    <source>
        <strain evidence="4">SB210</strain>
    </source>
</reference>
<evidence type="ECO:0000256" key="1">
    <source>
        <dbReference type="SAM" id="Coils"/>
    </source>
</evidence>
<dbReference type="GeneID" id="7832250"/>
<dbReference type="KEGG" id="tet:TTHERM_00471710"/>
<keyword evidence="1" id="KW-0175">Coiled coil</keyword>
<accession>I7LTK0</accession>
<feature type="compositionally biased region" description="Basic residues" evidence="2">
    <location>
        <begin position="537"/>
        <end position="546"/>
    </location>
</feature>
<proteinExistence type="predicted"/>
<feature type="region of interest" description="Disordered" evidence="2">
    <location>
        <begin position="418"/>
        <end position="439"/>
    </location>
</feature>
<dbReference type="AlphaFoldDB" id="I7LTK0"/>